<dbReference type="Gene3D" id="3.40.30.120">
    <property type="match status" value="1"/>
</dbReference>
<evidence type="ECO:0000259" key="4">
    <source>
        <dbReference type="Pfam" id="PF01494"/>
    </source>
</evidence>
<dbReference type="GO" id="GO:0071949">
    <property type="term" value="F:FAD binding"/>
    <property type="evidence" value="ECO:0007669"/>
    <property type="project" value="InterPro"/>
</dbReference>
<dbReference type="PANTHER" id="PTHR43004:SF19">
    <property type="entry name" value="BINDING MONOOXYGENASE, PUTATIVE (JCVI)-RELATED"/>
    <property type="match status" value="1"/>
</dbReference>
<dbReference type="PROSITE" id="PS51257">
    <property type="entry name" value="PROKAR_LIPOPROTEIN"/>
    <property type="match status" value="1"/>
</dbReference>
<dbReference type="Gene3D" id="3.50.50.60">
    <property type="entry name" value="FAD/NAD(P)-binding domain"/>
    <property type="match status" value="2"/>
</dbReference>
<dbReference type="RefSeq" id="WP_120044984.1">
    <property type="nucleotide sequence ID" value="NZ_QZFU01000055.1"/>
</dbReference>
<reference evidence="5 6" key="1">
    <citation type="submission" date="2018-09" db="EMBL/GenBank/DDBJ databases">
        <title>YIM PH21274 draft genome.</title>
        <authorList>
            <person name="Miao C."/>
        </authorList>
    </citation>
    <scope>NUCLEOTIDE SEQUENCE [LARGE SCALE GENOMIC DNA]</scope>
    <source>
        <strain evidence="5 6">YIM PH 21724</strain>
    </source>
</reference>
<proteinExistence type="predicted"/>
<dbReference type="PANTHER" id="PTHR43004">
    <property type="entry name" value="TRK SYSTEM POTASSIUM UPTAKE PROTEIN"/>
    <property type="match status" value="1"/>
</dbReference>
<evidence type="ECO:0000256" key="3">
    <source>
        <dbReference type="ARBA" id="ARBA00022827"/>
    </source>
</evidence>
<dbReference type="InterPro" id="IPR050641">
    <property type="entry name" value="RIFMO-like"/>
</dbReference>
<dbReference type="InterPro" id="IPR036188">
    <property type="entry name" value="FAD/NAD-bd_sf"/>
</dbReference>
<accession>A0A3A4JIF5</accession>
<dbReference type="Pfam" id="PF01494">
    <property type="entry name" value="FAD_binding_3"/>
    <property type="match status" value="1"/>
</dbReference>
<protein>
    <submittedName>
        <fullName evidence="5">FAD-dependent oxidoreductase</fullName>
    </submittedName>
</protein>
<sequence>MSENRTDVLIAGAGPNGLMLACELALAGISPVVVERLPGPSGEPRANGLVGSVSRVLDMRGLYTEFGGPAEGPKPLPYYIFSGMAFDMTGMDAGPMAALLIPQPELVVKLLARATELGVQVRWSHELTGFTRDDNRVRVELDGPEGPVVIHTRYLIGADGGKSAVRKLADIEFPGSTAEGTVTRFGHTDVPAAWLTPDGGIEIPGAGRFRFGHNRVERGMFVFAELPSGTMMAIQEFDAAATVVDEDAPMTLAELREAAERVLGAEVPLQPPTGPGPHALRRLVGQNTRVARHYRDGRIFLIGDAAHVHSAIGGPGLNLGLQDAVNLGWKLAAHLNGWAPADLLDTYHAERHPVAERTAMHSLAQSGLMLPGPETAGVRALFGELLAYPQVAAHIANLLAGTDRPYDTGDNHPLSGRLVPDFRLGDGRRVAELLRTARPVLLVTDTVADLAAGWPDRIEVITATGAPAPAMLIRPDGYVAWAADTLPAADDPTLRAALTRWFGPANSLVA</sequence>
<dbReference type="SUPFAM" id="SSF51905">
    <property type="entry name" value="FAD/NAD(P)-binding domain"/>
    <property type="match status" value="1"/>
</dbReference>
<keyword evidence="6" id="KW-1185">Reference proteome</keyword>
<feature type="domain" description="FAD-binding" evidence="4">
    <location>
        <begin position="5"/>
        <end position="360"/>
    </location>
</feature>
<dbReference type="PRINTS" id="PR00420">
    <property type="entry name" value="RNGMNOXGNASE"/>
</dbReference>
<dbReference type="AlphaFoldDB" id="A0A3A4JIF5"/>
<evidence type="ECO:0000313" key="5">
    <source>
        <dbReference type="EMBL" id="RJO68177.1"/>
    </source>
</evidence>
<dbReference type="EMBL" id="QZFU01000055">
    <property type="protein sequence ID" value="RJO68177.1"/>
    <property type="molecule type" value="Genomic_DNA"/>
</dbReference>
<dbReference type="OrthoDB" id="8670884at2"/>
<keyword evidence="2" id="KW-0285">Flavoprotein</keyword>
<gene>
    <name evidence="5" type="ORF">D5S18_32555</name>
</gene>
<organism evidence="5 6">
    <name type="scientific">Nocardia panacis</name>
    <dbReference type="NCBI Taxonomy" id="2340916"/>
    <lineage>
        <taxon>Bacteria</taxon>
        <taxon>Bacillati</taxon>
        <taxon>Actinomycetota</taxon>
        <taxon>Actinomycetes</taxon>
        <taxon>Mycobacteriales</taxon>
        <taxon>Nocardiaceae</taxon>
        <taxon>Nocardia</taxon>
    </lineage>
</organism>
<dbReference type="InterPro" id="IPR002938">
    <property type="entry name" value="FAD-bd"/>
</dbReference>
<comment type="cofactor">
    <cofactor evidence="1">
        <name>FAD</name>
        <dbReference type="ChEBI" id="CHEBI:57692"/>
    </cofactor>
</comment>
<name>A0A3A4JIF5_9NOCA</name>
<dbReference type="Gene3D" id="3.30.70.2450">
    <property type="match status" value="1"/>
</dbReference>
<evidence type="ECO:0000313" key="6">
    <source>
        <dbReference type="Proteomes" id="UP000266677"/>
    </source>
</evidence>
<evidence type="ECO:0000256" key="1">
    <source>
        <dbReference type="ARBA" id="ARBA00001974"/>
    </source>
</evidence>
<keyword evidence="3" id="KW-0274">FAD</keyword>
<dbReference type="Pfam" id="PF21274">
    <property type="entry name" value="Rng_hyd_C"/>
    <property type="match status" value="1"/>
</dbReference>
<evidence type="ECO:0000256" key="2">
    <source>
        <dbReference type="ARBA" id="ARBA00022630"/>
    </source>
</evidence>
<dbReference type="GO" id="GO:0016709">
    <property type="term" value="F:oxidoreductase activity, acting on paired donors, with incorporation or reduction of molecular oxygen, NAD(P)H as one donor, and incorporation of one atom of oxygen"/>
    <property type="evidence" value="ECO:0007669"/>
    <property type="project" value="UniProtKB-ARBA"/>
</dbReference>
<comment type="caution">
    <text evidence="5">The sequence shown here is derived from an EMBL/GenBank/DDBJ whole genome shotgun (WGS) entry which is preliminary data.</text>
</comment>
<dbReference type="Proteomes" id="UP000266677">
    <property type="component" value="Unassembled WGS sequence"/>
</dbReference>